<dbReference type="AlphaFoldDB" id="A0A2U1TJA0"/>
<sequence length="78" mass="8804">MTTISRVGNRSDSADADNPAPATLADYDNIGTALMLFYRENKESGMAMTEDHWWPVWWTQSPDKRGTMGYGDTWSVVE</sequence>
<proteinExistence type="predicted"/>
<evidence type="ECO:0000313" key="3">
    <source>
        <dbReference type="Proteomes" id="UP000245138"/>
    </source>
</evidence>
<feature type="region of interest" description="Disordered" evidence="1">
    <location>
        <begin position="1"/>
        <end position="22"/>
    </location>
</feature>
<name>A0A2U1TJA0_9GAMM</name>
<keyword evidence="3" id="KW-1185">Reference proteome</keyword>
<reference evidence="2 3" key="1">
    <citation type="submission" date="2018-04" db="EMBL/GenBank/DDBJ databases">
        <title>Brenneria corticis sp.nov.</title>
        <authorList>
            <person name="Li Y."/>
        </authorList>
    </citation>
    <scope>NUCLEOTIDE SEQUENCE [LARGE SCALE GENOMIC DNA]</scope>
    <source>
        <strain evidence="2 3">LMG 27715</strain>
    </source>
</reference>
<protein>
    <submittedName>
        <fullName evidence="2">Uncharacterized protein</fullName>
    </submittedName>
</protein>
<evidence type="ECO:0000313" key="2">
    <source>
        <dbReference type="EMBL" id="PWC09493.1"/>
    </source>
</evidence>
<evidence type="ECO:0000256" key="1">
    <source>
        <dbReference type="SAM" id="MobiDB-lite"/>
    </source>
</evidence>
<comment type="caution">
    <text evidence="2">The sequence shown here is derived from an EMBL/GenBank/DDBJ whole genome shotgun (WGS) entry which is preliminary data.</text>
</comment>
<feature type="compositionally biased region" description="Polar residues" evidence="1">
    <location>
        <begin position="1"/>
        <end position="10"/>
    </location>
</feature>
<accession>A0A2U1TJA0</accession>
<organism evidence="2 3">
    <name type="scientific">Brenneria roseae subsp. americana</name>
    <dbReference type="NCBI Taxonomy" id="1508507"/>
    <lineage>
        <taxon>Bacteria</taxon>
        <taxon>Pseudomonadati</taxon>
        <taxon>Pseudomonadota</taxon>
        <taxon>Gammaproteobacteria</taxon>
        <taxon>Enterobacterales</taxon>
        <taxon>Pectobacteriaceae</taxon>
        <taxon>Brenneria</taxon>
    </lineage>
</organism>
<dbReference type="Proteomes" id="UP000245138">
    <property type="component" value="Unassembled WGS sequence"/>
</dbReference>
<dbReference type="EMBL" id="QDKJ01000022">
    <property type="protein sequence ID" value="PWC09493.1"/>
    <property type="molecule type" value="Genomic_DNA"/>
</dbReference>
<gene>
    <name evidence="2" type="ORF">B4923_19565</name>
</gene>